<dbReference type="EMBL" id="CP016415">
    <property type="protein sequence ID" value="ANU38542.1"/>
    <property type="molecule type" value="Genomic_DNA"/>
</dbReference>
<keyword evidence="5" id="KW-0812">Transmembrane</keyword>
<dbReference type="Proteomes" id="UP000092528">
    <property type="component" value="Chromosome 2"/>
</dbReference>
<keyword evidence="8 10" id="KW-0807">Transducer</keyword>
<evidence type="ECO:0000256" key="4">
    <source>
        <dbReference type="ARBA" id="ARBA00022500"/>
    </source>
</evidence>
<organism evidence="13 14">
    <name type="scientific">Vibrio scophthalmi</name>
    <dbReference type="NCBI Taxonomy" id="45658"/>
    <lineage>
        <taxon>Bacteria</taxon>
        <taxon>Pseudomonadati</taxon>
        <taxon>Pseudomonadota</taxon>
        <taxon>Gammaproteobacteria</taxon>
        <taxon>Vibrionales</taxon>
        <taxon>Vibrionaceae</taxon>
        <taxon>Vibrio</taxon>
    </lineage>
</organism>
<evidence type="ECO:0000256" key="1">
    <source>
        <dbReference type="ARBA" id="ARBA00004651"/>
    </source>
</evidence>
<dbReference type="InterPro" id="IPR003660">
    <property type="entry name" value="HAMP_dom"/>
</dbReference>
<keyword evidence="2" id="KW-1003">Cell membrane</keyword>
<dbReference type="InterPro" id="IPR004089">
    <property type="entry name" value="MCPsignal_dom"/>
</dbReference>
<dbReference type="Gene3D" id="1.10.287.950">
    <property type="entry name" value="Methyl-accepting chemotaxis protein"/>
    <property type="match status" value="1"/>
</dbReference>
<dbReference type="AlphaFoldDB" id="A0A1C7FF19"/>
<reference evidence="13 14" key="1">
    <citation type="submission" date="2016-07" db="EMBL/GenBank/DDBJ databases">
        <title>Genome sequencing of Vibrio scophthalmi strain VS-05, an isolated from Paralichthys olivaceus.</title>
        <authorList>
            <person name="Han H.-J."/>
        </authorList>
    </citation>
    <scope>NUCLEOTIDE SEQUENCE [LARGE SCALE GENOMIC DNA]</scope>
    <source>
        <strain evidence="13 14">VS-05</strain>
    </source>
</reference>
<evidence type="ECO:0000259" key="11">
    <source>
        <dbReference type="PROSITE" id="PS50111"/>
    </source>
</evidence>
<dbReference type="GO" id="GO:0007165">
    <property type="term" value="P:signal transduction"/>
    <property type="evidence" value="ECO:0007669"/>
    <property type="project" value="UniProtKB-KW"/>
</dbReference>
<protein>
    <submittedName>
        <fullName evidence="13">Methyl-accepting chemotaxis protein</fullName>
    </submittedName>
</protein>
<keyword evidence="3" id="KW-0488">Methylation</keyword>
<dbReference type="PROSITE" id="PS50111">
    <property type="entry name" value="CHEMOTAXIS_TRANSDUC_2"/>
    <property type="match status" value="1"/>
</dbReference>
<keyword evidence="14" id="KW-1185">Reference proteome</keyword>
<accession>A0A1C7FF19</accession>
<sequence>MKIKTKLYLLGAIAILGIATLLLTTVHFADTTRQLTQANQLTKDLEIQLLNLRRNEKDFLLRSDLKYLNKFNGNLETFLDLESQLSIILSDRGLVSSRELKDGIRTYQSTFAQLTEAYETLGLNEEQGLRGQYNHALYDYKSKLSVAELVNLIAFDDQVQQGIIKPELLPAQASDILASATALAKQKQVIGLKYNQGLLGQTRAASHAIEQQFDNFSSALTEETNQAIERQTLLKHSVSLIIATIILVFIAQIARTIISKINSLLVVIRNIVDTNDVSLRAKLQGNDELVILSRYFDELLEKLETLISGSQTKSHQLYTSTSNMHNELESVIQQFQVQADHTSSMAISVQEMVSTISEISESTSVAVEGVHQASENADKGREVVVDTVSNITQLSERLANSQTSIGSLNHHVAKIGDAVNIIQEIAEQTNLLALNAAIEAARAGEQGRGFAVVADEVRALASRTHQSTTEITNVVNAIQAQMSTVISDIDQCNQQGQHTLNGSEQLDQSLQQILSDMNNIQANSERIASAIEEQGAVMVQVSDSISELNTISDGNTQSAKHCLVEVDKVAEQACEMDHAVAEFKTSQSA</sequence>
<evidence type="ECO:0000256" key="5">
    <source>
        <dbReference type="ARBA" id="ARBA00022692"/>
    </source>
</evidence>
<dbReference type="GO" id="GO:0005886">
    <property type="term" value="C:plasma membrane"/>
    <property type="evidence" value="ECO:0007669"/>
    <property type="project" value="UniProtKB-SubCell"/>
</dbReference>
<dbReference type="PROSITE" id="PS50885">
    <property type="entry name" value="HAMP"/>
    <property type="match status" value="1"/>
</dbReference>
<dbReference type="SUPFAM" id="SSF58104">
    <property type="entry name" value="Methyl-accepting chemotaxis protein (MCP) signaling domain"/>
    <property type="match status" value="1"/>
</dbReference>
<comment type="subcellular location">
    <subcellularLocation>
        <location evidence="1">Cell membrane</location>
        <topology evidence="1">Multi-pass membrane protein</topology>
    </subcellularLocation>
</comment>
<dbReference type="RefSeq" id="WP_065546332.1">
    <property type="nucleotide sequence ID" value="NZ_CP016415.1"/>
</dbReference>
<feature type="domain" description="HAMP" evidence="12">
    <location>
        <begin position="255"/>
        <end position="308"/>
    </location>
</feature>
<dbReference type="PANTHER" id="PTHR32089:SF39">
    <property type="entry name" value="METHYL-ACCEPTING CHEMOTAXIS PROTEIN HLYB"/>
    <property type="match status" value="1"/>
</dbReference>
<keyword evidence="4" id="KW-0145">Chemotaxis</keyword>
<evidence type="ECO:0000256" key="3">
    <source>
        <dbReference type="ARBA" id="ARBA00022481"/>
    </source>
</evidence>
<evidence type="ECO:0000256" key="10">
    <source>
        <dbReference type="PROSITE-ProRule" id="PRU00284"/>
    </source>
</evidence>
<keyword evidence="6" id="KW-1133">Transmembrane helix</keyword>
<dbReference type="SMART" id="SM00283">
    <property type="entry name" value="MA"/>
    <property type="match status" value="1"/>
</dbReference>
<dbReference type="PANTHER" id="PTHR32089">
    <property type="entry name" value="METHYL-ACCEPTING CHEMOTAXIS PROTEIN MCPB"/>
    <property type="match status" value="1"/>
</dbReference>
<dbReference type="FunFam" id="1.10.287.950:FF:000001">
    <property type="entry name" value="Methyl-accepting chemotaxis sensory transducer"/>
    <property type="match status" value="1"/>
</dbReference>
<dbReference type="Pfam" id="PF00015">
    <property type="entry name" value="MCPsignal"/>
    <property type="match status" value="1"/>
</dbReference>
<dbReference type="CDD" id="cd11386">
    <property type="entry name" value="MCP_signal"/>
    <property type="match status" value="1"/>
</dbReference>
<feature type="domain" description="Methyl-accepting transducer" evidence="11">
    <location>
        <begin position="313"/>
        <end position="549"/>
    </location>
</feature>
<proteinExistence type="inferred from homology"/>
<name>A0A1C7FF19_9VIBR</name>
<dbReference type="STRING" id="45658.VSVS12_03762"/>
<evidence type="ECO:0000256" key="6">
    <source>
        <dbReference type="ARBA" id="ARBA00022989"/>
    </source>
</evidence>
<keyword evidence="7" id="KW-0472">Membrane</keyword>
<evidence type="ECO:0000256" key="7">
    <source>
        <dbReference type="ARBA" id="ARBA00023136"/>
    </source>
</evidence>
<dbReference type="PATRIC" id="fig|45658.7.peg.3463"/>
<gene>
    <name evidence="13" type="ORF">VSVS05_03504</name>
</gene>
<evidence type="ECO:0000256" key="9">
    <source>
        <dbReference type="ARBA" id="ARBA00029447"/>
    </source>
</evidence>
<comment type="similarity">
    <text evidence="9">Belongs to the methyl-accepting chemotaxis (MCP) protein family.</text>
</comment>
<dbReference type="GO" id="GO:0006935">
    <property type="term" value="P:chemotaxis"/>
    <property type="evidence" value="ECO:0007669"/>
    <property type="project" value="UniProtKB-KW"/>
</dbReference>
<evidence type="ECO:0000259" key="12">
    <source>
        <dbReference type="PROSITE" id="PS50885"/>
    </source>
</evidence>
<evidence type="ECO:0000256" key="2">
    <source>
        <dbReference type="ARBA" id="ARBA00022475"/>
    </source>
</evidence>
<evidence type="ECO:0000256" key="8">
    <source>
        <dbReference type="ARBA" id="ARBA00023224"/>
    </source>
</evidence>
<evidence type="ECO:0000313" key="14">
    <source>
        <dbReference type="Proteomes" id="UP000092528"/>
    </source>
</evidence>
<evidence type="ECO:0000313" key="13">
    <source>
        <dbReference type="EMBL" id="ANU38542.1"/>
    </source>
</evidence>
<dbReference type="GeneID" id="96874936"/>